<gene>
    <name evidence="1" type="ORF">S03H2_20555</name>
</gene>
<evidence type="ECO:0000313" key="1">
    <source>
        <dbReference type="EMBL" id="GAH38011.1"/>
    </source>
</evidence>
<proteinExistence type="predicted"/>
<sequence length="31" mass="3277">GSHLAKYEKELVAAVEALYSGLSSGNVPWEA</sequence>
<dbReference type="EMBL" id="BARU01010844">
    <property type="protein sequence ID" value="GAH38011.1"/>
    <property type="molecule type" value="Genomic_DNA"/>
</dbReference>
<comment type="caution">
    <text evidence="1">The sequence shown here is derived from an EMBL/GenBank/DDBJ whole genome shotgun (WGS) entry which is preliminary data.</text>
</comment>
<organism evidence="1">
    <name type="scientific">marine sediment metagenome</name>
    <dbReference type="NCBI Taxonomy" id="412755"/>
    <lineage>
        <taxon>unclassified sequences</taxon>
        <taxon>metagenomes</taxon>
        <taxon>ecological metagenomes</taxon>
    </lineage>
</organism>
<feature type="non-terminal residue" evidence="1">
    <location>
        <position position="1"/>
    </location>
</feature>
<dbReference type="AlphaFoldDB" id="X1EXB3"/>
<accession>X1EXB3</accession>
<protein>
    <submittedName>
        <fullName evidence="1">Uncharacterized protein</fullName>
    </submittedName>
</protein>
<reference evidence="1" key="1">
    <citation type="journal article" date="2014" name="Front. Microbiol.">
        <title>High frequency of phylogenetically diverse reductive dehalogenase-homologous genes in deep subseafloor sedimentary metagenomes.</title>
        <authorList>
            <person name="Kawai M."/>
            <person name="Futagami T."/>
            <person name="Toyoda A."/>
            <person name="Takaki Y."/>
            <person name="Nishi S."/>
            <person name="Hori S."/>
            <person name="Arai W."/>
            <person name="Tsubouchi T."/>
            <person name="Morono Y."/>
            <person name="Uchiyama I."/>
            <person name="Ito T."/>
            <person name="Fujiyama A."/>
            <person name="Inagaki F."/>
            <person name="Takami H."/>
        </authorList>
    </citation>
    <scope>NUCLEOTIDE SEQUENCE</scope>
    <source>
        <strain evidence="1">Expedition CK06-06</strain>
    </source>
</reference>
<name>X1EXB3_9ZZZZ</name>